<dbReference type="OrthoDB" id="620691at2759"/>
<dbReference type="Proteomes" id="UP000636709">
    <property type="component" value="Unassembled WGS sequence"/>
</dbReference>
<reference evidence="3" key="1">
    <citation type="submission" date="2020-07" db="EMBL/GenBank/DDBJ databases">
        <title>Genome sequence and genetic diversity analysis of an under-domesticated orphan crop, white fonio (Digitaria exilis).</title>
        <authorList>
            <person name="Bennetzen J.L."/>
            <person name="Chen S."/>
            <person name="Ma X."/>
            <person name="Wang X."/>
            <person name="Yssel A.E.J."/>
            <person name="Chaluvadi S.R."/>
            <person name="Johnson M."/>
            <person name="Gangashetty P."/>
            <person name="Hamidou F."/>
            <person name="Sanogo M.D."/>
            <person name="Zwaenepoel A."/>
            <person name="Wallace J."/>
            <person name="Van De Peer Y."/>
            <person name="Van Deynze A."/>
        </authorList>
    </citation>
    <scope>NUCLEOTIDE SEQUENCE</scope>
    <source>
        <tissue evidence="3">Leaves</tissue>
    </source>
</reference>
<keyword evidence="4" id="KW-1185">Reference proteome</keyword>
<organism evidence="3 4">
    <name type="scientific">Digitaria exilis</name>
    <dbReference type="NCBI Taxonomy" id="1010633"/>
    <lineage>
        <taxon>Eukaryota</taxon>
        <taxon>Viridiplantae</taxon>
        <taxon>Streptophyta</taxon>
        <taxon>Embryophyta</taxon>
        <taxon>Tracheophyta</taxon>
        <taxon>Spermatophyta</taxon>
        <taxon>Magnoliopsida</taxon>
        <taxon>Liliopsida</taxon>
        <taxon>Poales</taxon>
        <taxon>Poaceae</taxon>
        <taxon>PACMAD clade</taxon>
        <taxon>Panicoideae</taxon>
        <taxon>Panicodae</taxon>
        <taxon>Paniceae</taxon>
        <taxon>Anthephorinae</taxon>
        <taxon>Digitaria</taxon>
    </lineage>
</organism>
<gene>
    <name evidence="3" type="ORF">HU200_050679</name>
</gene>
<evidence type="ECO:0000313" key="3">
    <source>
        <dbReference type="EMBL" id="KAF8670377.1"/>
    </source>
</evidence>
<dbReference type="PANTHER" id="PTHR35828">
    <property type="entry name" value="OS08G0203800 PROTEIN-RELATED"/>
    <property type="match status" value="1"/>
</dbReference>
<dbReference type="Pfam" id="PF24523">
    <property type="entry name" value="DUF7595"/>
    <property type="match status" value="1"/>
</dbReference>
<feature type="region of interest" description="Disordered" evidence="1">
    <location>
        <begin position="1"/>
        <end position="23"/>
    </location>
</feature>
<sequence length="417" mass="45855">MVGGGGVSLRGAQAGGRRKRQTPPLPLDILLEIAARSDPATLIRCAATCRDMRPDDPAATFRFRLRLRHTGGRFVLPLLRGHLTGPTYRPTPWLLGGEETSRYDDHQYLLDTTAAMATKLTRLVFPPPPPHGEPNKETFEFEPLDSRGGLVLLALTTTTSSDNTYRRHLRVCDPVTRHSHTFPLAGTPLSSYGCSYVLFVGGESGGAGQPSFRVLEASLDVLCLRIQTYSSEHGAWGPRTSVPTPGLDDVGYDYHLAADSKPLVVGDVVHWLYLTPSSTHVIMLHVGATSARAKVTTLPASFPRAPYSPRYTSDWSYGGRRRKHYSYLLATATPGGTPVVLVADDEKVTAWPQYKGSKIWKQRPWTVIDSVGELPATTISRSVRVKLECFAETSGAVLIRIYDRGFFWLDLQSKAIL</sequence>
<proteinExistence type="predicted"/>
<protein>
    <recommendedName>
        <fullName evidence="2">DUF7595 domain-containing protein</fullName>
    </recommendedName>
</protein>
<dbReference type="AlphaFoldDB" id="A0A835B268"/>
<dbReference type="PANTHER" id="PTHR35828:SF23">
    <property type="entry name" value="F-BOX DOMAIN-CONTAINING PROTEIN"/>
    <property type="match status" value="1"/>
</dbReference>
<name>A0A835B268_9POAL</name>
<evidence type="ECO:0000259" key="2">
    <source>
        <dbReference type="Pfam" id="PF24523"/>
    </source>
</evidence>
<evidence type="ECO:0000256" key="1">
    <source>
        <dbReference type="SAM" id="MobiDB-lite"/>
    </source>
</evidence>
<dbReference type="EMBL" id="JACEFO010002259">
    <property type="protein sequence ID" value="KAF8670377.1"/>
    <property type="molecule type" value="Genomic_DNA"/>
</dbReference>
<feature type="domain" description="DUF7595" evidence="2">
    <location>
        <begin position="140"/>
        <end position="415"/>
    </location>
</feature>
<dbReference type="InterPro" id="IPR056016">
    <property type="entry name" value="DUF7595"/>
</dbReference>
<evidence type="ECO:0000313" key="4">
    <source>
        <dbReference type="Proteomes" id="UP000636709"/>
    </source>
</evidence>
<dbReference type="CDD" id="cd09917">
    <property type="entry name" value="F-box_SF"/>
    <property type="match status" value="1"/>
</dbReference>
<accession>A0A835B268</accession>
<comment type="caution">
    <text evidence="3">The sequence shown here is derived from an EMBL/GenBank/DDBJ whole genome shotgun (WGS) entry which is preliminary data.</text>
</comment>